<accession>A0AB74UHS5</accession>
<sequence>MKTAAPVIPALSASQSMIRIIIMSSRYARLHAKYPRGLGSRPAPRSRMMKLAKPMLSAAVIMAFSVNAWAQTSEVSARLDDNQEMPRYTQGKPLFADMGSGLEAAGITPHLSLWSLWVGNPSTGPRQGSHAITNDIFAGADFDLQKMLNIPDATFHLEYTFFPGNHNVGQPTPPAYAGAAGSYFGGSPARNDISSGYLSEFSYEQNYFGGRLKAVLGRTNARRYFFENNCSSVVACNDPIWDFATGSLPPPYASWGAFGQLQLGNHKSLKLGVFESDPQQYLDKGHGFDWNPSDSAGESILAAIGHETTFSDEAYPGRYELIGFYNTSDQYDPRSGERDGSGTAGAMFKFRQAVWRPDGGRGGIADPQALLVFGSVEAAPGDNQPYQAFIETGLTYLKPFDRSADMANIKASYARLGSRQIEAQRDARVANGGTDERGSRDVFRIETNYHLGLPAYMFLEPSVQYVINPSNFFNPAAPRLNDDGVVVALQFGIDLGKAMGLSAAD</sequence>
<dbReference type="InterPro" id="IPR007049">
    <property type="entry name" value="Carb-sel_porin_OprB"/>
</dbReference>
<name>A0AB74UHS5_9GAMM</name>
<dbReference type="RefSeq" id="WP_353981543.1">
    <property type="nucleotide sequence ID" value="NZ_CP159578.1"/>
</dbReference>
<dbReference type="InterPro" id="IPR052932">
    <property type="entry name" value="OprB_Porin"/>
</dbReference>
<evidence type="ECO:0000256" key="2">
    <source>
        <dbReference type="RuleBase" id="RU363072"/>
    </source>
</evidence>
<evidence type="ECO:0000256" key="1">
    <source>
        <dbReference type="ARBA" id="ARBA00008769"/>
    </source>
</evidence>
<dbReference type="GO" id="GO:0016020">
    <property type="term" value="C:membrane"/>
    <property type="evidence" value="ECO:0007669"/>
    <property type="project" value="InterPro"/>
</dbReference>
<reference evidence="3" key="1">
    <citation type="submission" date="2024-06" db="EMBL/GenBank/DDBJ databases">
        <title>Complete genome of Salinicola endophyticus HNIBRBA4755.</title>
        <authorList>
            <person name="Shin S.Y."/>
            <person name="Kang H."/>
            <person name="Song J."/>
        </authorList>
    </citation>
    <scope>NUCLEOTIDE SEQUENCE</scope>
    <source>
        <strain evidence="3">HNIBRBA4755</strain>
    </source>
</reference>
<protein>
    <submittedName>
        <fullName evidence="3">Carbohydrate porin</fullName>
    </submittedName>
</protein>
<dbReference type="AlphaFoldDB" id="A0AB74UHS5"/>
<evidence type="ECO:0000313" key="3">
    <source>
        <dbReference type="EMBL" id="XCJ80733.1"/>
    </source>
</evidence>
<dbReference type="PANTHER" id="PTHR37944">
    <property type="entry name" value="PORIN B"/>
    <property type="match status" value="1"/>
</dbReference>
<comment type="similarity">
    <text evidence="1 2">Belongs to the OprB family.</text>
</comment>
<dbReference type="EMBL" id="CP159578">
    <property type="protein sequence ID" value="XCJ80733.1"/>
    <property type="molecule type" value="Genomic_DNA"/>
</dbReference>
<gene>
    <name evidence="3" type="ORF">ABV408_06010</name>
</gene>
<dbReference type="InterPro" id="IPR038673">
    <property type="entry name" value="OprB_sf"/>
</dbReference>
<dbReference type="Pfam" id="PF04966">
    <property type="entry name" value="OprB"/>
    <property type="match status" value="1"/>
</dbReference>
<dbReference type="PANTHER" id="PTHR37944:SF1">
    <property type="entry name" value="PORIN B"/>
    <property type="match status" value="1"/>
</dbReference>
<organism evidence="3">
    <name type="scientific">Salinicola endophyticus</name>
    <dbReference type="NCBI Taxonomy" id="1949083"/>
    <lineage>
        <taxon>Bacteria</taxon>
        <taxon>Pseudomonadati</taxon>
        <taxon>Pseudomonadota</taxon>
        <taxon>Gammaproteobacteria</taxon>
        <taxon>Oceanospirillales</taxon>
        <taxon>Halomonadaceae</taxon>
        <taxon>Salinicola</taxon>
    </lineage>
</organism>
<dbReference type="GO" id="GO:0008643">
    <property type="term" value="P:carbohydrate transport"/>
    <property type="evidence" value="ECO:0007669"/>
    <property type="project" value="InterPro"/>
</dbReference>
<dbReference type="Gene3D" id="2.40.160.180">
    <property type="entry name" value="Carbohydrate-selective porin OprB"/>
    <property type="match status" value="1"/>
</dbReference>
<dbReference type="GO" id="GO:0015288">
    <property type="term" value="F:porin activity"/>
    <property type="evidence" value="ECO:0007669"/>
    <property type="project" value="InterPro"/>
</dbReference>
<proteinExistence type="inferred from homology"/>